<sequence length="422" mass="43160">MAAKAPADQEEEEEVCRGVVEFLRRRHSSFWTRMTAMEASGMMGDLGTLLPLTLAMAEKGSIRPGAALLWTGVFNVIGAYQWDLPMPVQPMKTIAATAITEGLSEGAVAAAGIFTGGAVALLGLTGVIEIVNRVVPRSVVSGIQLGLGLRMVGVGVAYVGARWTALDGPFLGGAAALAGAAAAQDLPVALLIVLVGAAVAAGQWLATNDAARYAPYALGVAPRQPTSSDWAAGILRAGLPQLPLTTLNSVISVCALSERLFPDREKATRRSVSTSVGAMNLIGCFFGAMPSCHGAGGLSGQYKFGARGGAAIFMFGFLKIAIVLALGETNLRNAIAAFPRSLLGALLALAGAELARAGAKADGAETATLATAGVTIGLSNTGAGAAVGLLVAYSELLCEKLKARRSPTTREIPMHEPISCSC</sequence>
<feature type="transmembrane region" description="Helical" evidence="1">
    <location>
        <begin position="107"/>
        <end position="131"/>
    </location>
</feature>
<name>A0AAD7XT09_9STRA</name>
<feature type="transmembrane region" description="Helical" evidence="1">
    <location>
        <begin position="65"/>
        <end position="82"/>
    </location>
</feature>
<feature type="transmembrane region" description="Helical" evidence="1">
    <location>
        <begin position="334"/>
        <end position="352"/>
    </location>
</feature>
<feature type="transmembrane region" description="Helical" evidence="1">
    <location>
        <begin position="272"/>
        <end position="289"/>
    </location>
</feature>
<reference evidence="2" key="1">
    <citation type="submission" date="2023-01" db="EMBL/GenBank/DDBJ databases">
        <title>Metagenome sequencing of chrysophaentin producing Chrysophaeum taylorii.</title>
        <authorList>
            <person name="Davison J."/>
            <person name="Bewley C."/>
        </authorList>
    </citation>
    <scope>NUCLEOTIDE SEQUENCE</scope>
    <source>
        <strain evidence="2">NIES-1699</strain>
    </source>
</reference>
<protein>
    <recommendedName>
        <fullName evidence="4">Sulfate transporter</fullName>
    </recommendedName>
</protein>
<dbReference type="GO" id="GO:0015098">
    <property type="term" value="F:molybdate ion transmembrane transporter activity"/>
    <property type="evidence" value="ECO:0007669"/>
    <property type="project" value="InterPro"/>
</dbReference>
<evidence type="ECO:0000313" key="3">
    <source>
        <dbReference type="Proteomes" id="UP001230188"/>
    </source>
</evidence>
<feature type="transmembrane region" description="Helical" evidence="1">
    <location>
        <begin position="309"/>
        <end position="327"/>
    </location>
</feature>
<keyword evidence="3" id="KW-1185">Reference proteome</keyword>
<dbReference type="PANTHER" id="PTHR31970">
    <property type="match status" value="1"/>
</dbReference>
<gene>
    <name evidence="2" type="ORF">CTAYLR_009137</name>
</gene>
<dbReference type="EMBL" id="JAQMWT010000092">
    <property type="protein sequence ID" value="KAJ8610872.1"/>
    <property type="molecule type" value="Genomic_DNA"/>
</dbReference>
<keyword evidence="1" id="KW-0472">Membrane</keyword>
<dbReference type="Pfam" id="PF16983">
    <property type="entry name" value="MFS_MOT1"/>
    <property type="match status" value="2"/>
</dbReference>
<feature type="transmembrane region" description="Helical" evidence="1">
    <location>
        <begin position="372"/>
        <end position="396"/>
    </location>
</feature>
<dbReference type="PANTHER" id="PTHR31970:SF9">
    <property type="entry name" value="MOLYBDATE TRANSPORTER 2"/>
    <property type="match status" value="1"/>
</dbReference>
<organism evidence="2 3">
    <name type="scientific">Chrysophaeum taylorii</name>
    <dbReference type="NCBI Taxonomy" id="2483200"/>
    <lineage>
        <taxon>Eukaryota</taxon>
        <taxon>Sar</taxon>
        <taxon>Stramenopiles</taxon>
        <taxon>Ochrophyta</taxon>
        <taxon>Pelagophyceae</taxon>
        <taxon>Pelagomonadales</taxon>
        <taxon>Pelagomonadaceae</taxon>
        <taxon>Chrysophaeum</taxon>
    </lineage>
</organism>
<comment type="caution">
    <text evidence="2">The sequence shown here is derived from an EMBL/GenBank/DDBJ whole genome shotgun (WGS) entry which is preliminary data.</text>
</comment>
<keyword evidence="1" id="KW-0812">Transmembrane</keyword>
<dbReference type="AlphaFoldDB" id="A0AAD7XT09"/>
<dbReference type="Proteomes" id="UP001230188">
    <property type="component" value="Unassembled WGS sequence"/>
</dbReference>
<evidence type="ECO:0000256" key="1">
    <source>
        <dbReference type="SAM" id="Phobius"/>
    </source>
</evidence>
<feature type="transmembrane region" description="Helical" evidence="1">
    <location>
        <begin position="143"/>
        <end position="166"/>
    </location>
</feature>
<feature type="transmembrane region" description="Helical" evidence="1">
    <location>
        <begin position="186"/>
        <end position="206"/>
    </location>
</feature>
<dbReference type="InterPro" id="IPR031563">
    <property type="entry name" value="MOT1/MOT2"/>
</dbReference>
<proteinExistence type="predicted"/>
<evidence type="ECO:0008006" key="4">
    <source>
        <dbReference type="Google" id="ProtNLM"/>
    </source>
</evidence>
<keyword evidence="1" id="KW-1133">Transmembrane helix</keyword>
<evidence type="ECO:0000313" key="2">
    <source>
        <dbReference type="EMBL" id="KAJ8610872.1"/>
    </source>
</evidence>
<accession>A0AAD7XT09</accession>